<dbReference type="VEuPathDB" id="TrichDB:TVAG_120410"/>
<feature type="region of interest" description="Disordered" evidence="1">
    <location>
        <begin position="2188"/>
        <end position="2210"/>
    </location>
</feature>
<dbReference type="KEGG" id="tva:4720669"/>
<reference evidence="2" key="2">
    <citation type="journal article" date="2007" name="Science">
        <title>Draft genome sequence of the sexually transmitted pathogen Trichomonas vaginalis.</title>
        <authorList>
            <person name="Carlton J.M."/>
            <person name="Hirt R.P."/>
            <person name="Silva J.C."/>
            <person name="Delcher A.L."/>
            <person name="Schatz M."/>
            <person name="Zhao Q."/>
            <person name="Wortman J.R."/>
            <person name="Bidwell S.L."/>
            <person name="Alsmark U.C.M."/>
            <person name="Besteiro S."/>
            <person name="Sicheritz-Ponten T."/>
            <person name="Noel C.J."/>
            <person name="Dacks J.B."/>
            <person name="Foster P.G."/>
            <person name="Simillion C."/>
            <person name="Van de Peer Y."/>
            <person name="Miranda-Saavedra D."/>
            <person name="Barton G.J."/>
            <person name="Westrop G.D."/>
            <person name="Mueller S."/>
            <person name="Dessi D."/>
            <person name="Fiori P.L."/>
            <person name="Ren Q."/>
            <person name="Paulsen I."/>
            <person name="Zhang H."/>
            <person name="Bastida-Corcuera F.D."/>
            <person name="Simoes-Barbosa A."/>
            <person name="Brown M.T."/>
            <person name="Hayes R.D."/>
            <person name="Mukherjee M."/>
            <person name="Okumura C.Y."/>
            <person name="Schneider R."/>
            <person name="Smith A.J."/>
            <person name="Vanacova S."/>
            <person name="Villalvazo M."/>
            <person name="Haas B.J."/>
            <person name="Pertea M."/>
            <person name="Feldblyum T.V."/>
            <person name="Utterback T.R."/>
            <person name="Shu C.L."/>
            <person name="Osoegawa K."/>
            <person name="de Jong P.J."/>
            <person name="Hrdy I."/>
            <person name="Horvathova L."/>
            <person name="Zubacova Z."/>
            <person name="Dolezal P."/>
            <person name="Malik S.B."/>
            <person name="Logsdon J.M. Jr."/>
            <person name="Henze K."/>
            <person name="Gupta A."/>
            <person name="Wang C.C."/>
            <person name="Dunne R.L."/>
            <person name="Upcroft J.A."/>
            <person name="Upcroft P."/>
            <person name="White O."/>
            <person name="Salzberg S.L."/>
            <person name="Tang P."/>
            <person name="Chiu C.-H."/>
            <person name="Lee Y.-S."/>
            <person name="Embley T.M."/>
            <person name="Coombs G.H."/>
            <person name="Mottram J.C."/>
            <person name="Tachezy J."/>
            <person name="Fraser-Liggett C.M."/>
            <person name="Johnson P.J."/>
        </authorList>
    </citation>
    <scope>NUCLEOTIDE SEQUENCE [LARGE SCALE GENOMIC DNA]</scope>
    <source>
        <strain evidence="2">G3</strain>
    </source>
</reference>
<evidence type="ECO:0000256" key="1">
    <source>
        <dbReference type="SAM" id="MobiDB-lite"/>
    </source>
</evidence>
<feature type="compositionally biased region" description="Low complexity" evidence="1">
    <location>
        <begin position="191"/>
        <end position="205"/>
    </location>
</feature>
<gene>
    <name evidence="2" type="ORF">TVAG_120410</name>
</gene>
<feature type="compositionally biased region" description="Basic residues" evidence="1">
    <location>
        <begin position="264"/>
        <end position="275"/>
    </location>
</feature>
<dbReference type="EMBL" id="DS113177">
    <property type="protein sequence ID" value="EAY23703.1"/>
    <property type="molecule type" value="Genomic_DNA"/>
</dbReference>
<organism evidence="2 3">
    <name type="scientific">Trichomonas vaginalis (strain ATCC PRA-98 / G3)</name>
    <dbReference type="NCBI Taxonomy" id="412133"/>
    <lineage>
        <taxon>Eukaryota</taxon>
        <taxon>Metamonada</taxon>
        <taxon>Parabasalia</taxon>
        <taxon>Trichomonadida</taxon>
        <taxon>Trichomonadidae</taxon>
        <taxon>Trichomonas</taxon>
    </lineage>
</organism>
<feature type="compositionally biased region" description="Basic residues" evidence="1">
    <location>
        <begin position="292"/>
        <end position="305"/>
    </location>
</feature>
<reference evidence="2" key="1">
    <citation type="submission" date="2006-10" db="EMBL/GenBank/DDBJ databases">
        <authorList>
            <person name="Amadeo P."/>
            <person name="Zhao Q."/>
            <person name="Wortman J."/>
            <person name="Fraser-Liggett C."/>
            <person name="Carlton J."/>
        </authorList>
    </citation>
    <scope>NUCLEOTIDE SEQUENCE</scope>
    <source>
        <strain evidence="2">G3</strain>
    </source>
</reference>
<feature type="compositionally biased region" description="Polar residues" evidence="1">
    <location>
        <begin position="228"/>
        <end position="250"/>
    </location>
</feature>
<feature type="compositionally biased region" description="Low complexity" evidence="1">
    <location>
        <begin position="306"/>
        <end position="315"/>
    </location>
</feature>
<dbReference type="InParanoid" id="A2D7I6"/>
<proteinExistence type="predicted"/>
<dbReference type="RefSeq" id="XP_001276951.1">
    <property type="nucleotide sequence ID" value="XM_001276950.1"/>
</dbReference>
<feature type="region of interest" description="Disordered" evidence="1">
    <location>
        <begin position="153"/>
        <end position="321"/>
    </location>
</feature>
<name>A2D7I6_TRIV3</name>
<feature type="compositionally biased region" description="Basic and acidic residues" evidence="1">
    <location>
        <begin position="276"/>
        <end position="291"/>
    </location>
</feature>
<protein>
    <submittedName>
        <fullName evidence="2">Uncharacterized protein</fullName>
    </submittedName>
</protein>
<feature type="compositionally biased region" description="Basic and acidic residues" evidence="1">
    <location>
        <begin position="162"/>
        <end position="178"/>
    </location>
</feature>
<evidence type="ECO:0000313" key="2">
    <source>
        <dbReference type="EMBL" id="EAY23703.1"/>
    </source>
</evidence>
<evidence type="ECO:0000313" key="3">
    <source>
        <dbReference type="Proteomes" id="UP000001542"/>
    </source>
</evidence>
<feature type="region of interest" description="Disordered" evidence="1">
    <location>
        <begin position="1"/>
        <end position="23"/>
    </location>
</feature>
<sequence length="2791" mass="323595">MKSSRRFLTKSPPRNKSVPSCETSASRQFVSSLNIFHVARHPIDVILRKQPRPITNRGNHSKPRIHSKDRLELARGKSDRQFNLFRTMSKQFDDLVLVPEDQIQHDKELIENLLPFSRQYSKDSGFFSKFFPKKEVEVTPPLVESSDSILSLQENNNESDEIEKSIEEDQNEPEKRVIIELPTNPSENTLTDNQNIDTTNVTDQNNDNDKDNTLINSNIPEITENENKQINYPNQPLNNTENQANTSNQDNAKDEKSQNNQNSSKRKNSPKKSRKKSPDKSKADKEREISKTLKKQIKSKLKSKKLSSQLNQQPKTKTTENKTKLGLKLIPKDKKLKKLRLQANKHNKTIEPTHPERLSSIKSRNITEFEPTQNNETTNIEETFVDSGDLTDLNISQISSNHRIPNIQSLNKLTDLLNAVNLEYFAAQQNQEEYSFPHSKLSQNADQNPLSNVNFNFEDSKNSILRTETHISNNNLPNNDIKAEFIHDFKQDLEESKNFIPQIDLIGDSLFQKDNYQVDGPTSNQKFPDTEDNENNFKISQNWQYFPDNDIQLEQLRDEFLINDQIDADDLELIQDLINIENGEFEDKFSTIESTHISDTDLQSRAADLISKYEAKLDSKITYPQNNQELYTDETTNAQFNENISKEGNQIFSQYDFSDLVREQKDFLEQLNAIQCIFNLSPIENEDFSKCNEEFISDTHNNIFSNEDDQIITEDQKEIHSNPDFDEIQKMRQTLNDFLDQLSNQNPDQQDPCINLYESENIISDFPKLANSVDNFEIPTISLNQNSMNSDQISECNFITSNIHKISENDQIIIDSKLQNTIPFIDFTSFDENSADQLNFEQKSSETSIKDEYLSSLPAVIVKPDEFIATNNDFYEDFNELQDSTFNQHKLFQDIEEQMIENEKFNSIVANMKEIEDQLISSTNSIKDTFPMLDLMKQQNELFKSELNESNSFRSDNNDLKDGEFFNHSTMNRHNLSFKDKSGNKEFIRHMERNQSLIDSFSTVIRAVESSLDISTRLQNDSIPNIKSINDIIVKTETILPLNNEIKVTIMKDKFVNFKLTENQEIKDKFTQILPNIDSQEDDELIDTFAKRFIIKTSNEELDNEFLENYEEICSCLHENEELIDKFTKSYMNHKSNEELIYSSQGNEEMIDFITRELLINESLENDEENKASFTNTFLQESDELIDKYTKQFMNNKSDETEEEIKDNFIISKAYENNEIQDKFASVMMNNNISGFNNSKPYTSNEIISSENNYEFEKIFKSLENNEIQDKFANQFINYDSQEDEEMIDKFAEILMNSLSNQNEEIVDQVTLCLSQNEFDEQLMKENNLAKQKKIISREINLNEEEDEDESHNIVIRNIDYIYKPDKEEFQKTFLSEFNVSEGNHQFIDEFCNNSLRSDTFEISRINEESIIDEFSKEKQSYLINDEDNYIIDQNNSLNNTKSFDDEIQVKFTNSANDVMLSNNSHYQDISYEKSQHQFDNEELPVSYQTNLVSNDKNIRDNYINNENMLTSNNNFIQIQNVKENELLESQNNEIDNSQNYHNIRSRSISNESLSSSNQTKINSSEFNISNQNIFNISDINLIDHCEMNFSDITNSEFIECRIKQIDEEKEDNSEEEEEDIVDYCSNIQIPVIETEIKDETNKTNQNNLYNPQNEEEFIDNTSNKAFEISPSLKSILSFVKDETPNNKTQNEHGFIDNFTNEGFTDKFVNNYAFEDKIHNQSFISKGSNDLEIISNSIIRFDKTDIKDKSSRNIHLDEISSNIKTNYTIYNISERNIVNDNLFFDSSANELSFNEEGKVPSNNGDSDISLFVDSSINEIFSNEENNNPSNVQSRDISIIDNSNQSEHIDIFNLQNNQNILSEILPNEFNLSNQNDFVNKFCYFGNCNFFAFDPDEQMTDSSNDKVDPYHQYFVAFSDEYFFDPYAKTAVSSNSEFIFDTQNIIDPYAKTAVSSNSEISFDAQNVIDMESLINPSNSLVNLEVLNRLERNQDLILKLAENLTYYPSSAELLGTAILNDTNIMDEDDIYIDNCNIKNQQRNFKADLIHSLTNAQQQDNDLRITPMIIDLNQNNLSKFQILDKSYKTNDFNDENNQSIENYLLNNLNFNDIQDWCQIRFNNSPIYIKNNDIVVSDETIDEEEFQFEERSPPKPSGLSTDIEKETPHIKFGENVSPVKNFWESIQKTTSKKSQKVPPPLLINNSPLSPTKKAPPLQTKISQIPAPFLETKISQFTPPRIAIPSFIASPMIREKTTPKLEKPLINHLDVFEELFPIEKTNNEFPKSHKIPKEKLDFGESTKEEFNAEYYEKTLETKKETKRKKRTKTKKSPIKNREINQTLVNDRISQTSNKELLDNLKKIEQDSNAELLIELNKIEETSIKELVDNEEIINETEIPRLENIFTPQKQKSIQSKSMNEADQSSISFQTFFSSTAFPISRRNPVVNKLFKLIIPEIRELENPAEVGKFVLDLSREFMTTNLVPLTQERIDSTIIYSFELISNKTIFSKILANGSLNIENSTFNIQETPINNKKDSIIIGKKSFKFPTQLILDDVMTNIKSVQTNSPDFVLTKILKLLSSTDRIEDCIYSPDMILATTLLSFEGIDNETVRSIYDILVSQNYWNYFLRILICEEISSATEPFMSLTLSNSILVKLLQTFIAEIDEDEDYLENEKIIHLLRSVFIISNLIYKENVASIKALANFLNLANLEKINNQNLFNMIDNWITMPIVLKKEHEVSVDVAAINHFILGNADKVFNEISTFINMKREDHPLVFSVYQNLRYILVNDYDINCPFAIHL</sequence>
<feature type="compositionally biased region" description="Polar residues" evidence="1">
    <location>
        <begin position="12"/>
        <end position="23"/>
    </location>
</feature>
<dbReference type="VEuPathDB" id="TrichDB:TVAGG3_0993440"/>
<keyword evidence="3" id="KW-1185">Reference proteome</keyword>
<dbReference type="Proteomes" id="UP000001542">
    <property type="component" value="Unassembled WGS sequence"/>
</dbReference>
<accession>A2D7I6</accession>